<dbReference type="EMBL" id="JABWTA010000001">
    <property type="protein sequence ID" value="NVE93591.1"/>
    <property type="molecule type" value="Genomic_DNA"/>
</dbReference>
<sequence>MGAGKWVAAGLGMAALGGAVAFAQYRSIEKPPYEALVTEEAFELRDYEPMIVAEVTHTGDRRRAMNAGFRRLAAYIFAEDRPGANKDKIAMTSPVISDRPDNAVAEDEKIAMTSPVIQDGTSSDTWRTRFVMPAKYTMETLPQPPADVTLVEVPARRMATITFNGFGEQRDLVAMELMLREWMSDKDLQPVGDAEFAFYDAPMVPGRLRRNEVMIPVASD</sequence>
<dbReference type="InterPro" id="IPR006917">
    <property type="entry name" value="SOUL_heme-bd"/>
</dbReference>
<dbReference type="Pfam" id="PF04832">
    <property type="entry name" value="SOUL"/>
    <property type="match status" value="1"/>
</dbReference>
<dbReference type="SUPFAM" id="SSF55136">
    <property type="entry name" value="Probable bacterial effector-binding domain"/>
    <property type="match status" value="2"/>
</dbReference>
<dbReference type="RefSeq" id="WP_176271948.1">
    <property type="nucleotide sequence ID" value="NZ_JABWTA010000001.1"/>
</dbReference>
<reference evidence="1 2" key="1">
    <citation type="submission" date="2020-06" db="EMBL/GenBank/DDBJ databases">
        <title>Altererythrobacter lutimaris sp. nov., a marine bacterium isolated from a tidal flat.</title>
        <authorList>
            <person name="Kim D."/>
            <person name="Yoo Y."/>
            <person name="Kim J.-J."/>
        </authorList>
    </citation>
    <scope>NUCLEOTIDE SEQUENCE [LARGE SCALE GENOMIC DNA]</scope>
    <source>
        <strain evidence="1 2">JGD-16</strain>
    </source>
</reference>
<protein>
    <submittedName>
        <fullName evidence="1">Heme-binding protein</fullName>
    </submittedName>
</protein>
<evidence type="ECO:0000313" key="1">
    <source>
        <dbReference type="EMBL" id="NVE93591.1"/>
    </source>
</evidence>
<proteinExistence type="predicted"/>
<gene>
    <name evidence="1" type="ORF">HUO12_01620</name>
</gene>
<dbReference type="Proteomes" id="UP000546031">
    <property type="component" value="Unassembled WGS sequence"/>
</dbReference>
<comment type="caution">
    <text evidence="1">The sequence shown here is derived from an EMBL/GenBank/DDBJ whole genome shotgun (WGS) entry which is preliminary data.</text>
</comment>
<accession>A0A850H9H0</accession>
<evidence type="ECO:0000313" key="2">
    <source>
        <dbReference type="Proteomes" id="UP000546031"/>
    </source>
</evidence>
<dbReference type="PANTHER" id="PTHR11220:SF58">
    <property type="entry name" value="SOUL HEME-BINDING FAMILY PROTEIN"/>
    <property type="match status" value="1"/>
</dbReference>
<dbReference type="PANTHER" id="PTHR11220">
    <property type="entry name" value="HEME-BINDING PROTEIN-RELATED"/>
    <property type="match status" value="1"/>
</dbReference>
<dbReference type="InterPro" id="IPR011256">
    <property type="entry name" value="Reg_factor_effector_dom_sf"/>
</dbReference>
<organism evidence="1 2">
    <name type="scientific">Altererythrobacter lutimaris</name>
    <dbReference type="NCBI Taxonomy" id="2743979"/>
    <lineage>
        <taxon>Bacteria</taxon>
        <taxon>Pseudomonadati</taxon>
        <taxon>Pseudomonadota</taxon>
        <taxon>Alphaproteobacteria</taxon>
        <taxon>Sphingomonadales</taxon>
        <taxon>Erythrobacteraceae</taxon>
        <taxon>Altererythrobacter</taxon>
    </lineage>
</organism>
<dbReference type="Gene3D" id="3.20.80.10">
    <property type="entry name" value="Regulatory factor, effector binding domain"/>
    <property type="match status" value="1"/>
</dbReference>
<name>A0A850H9H0_9SPHN</name>
<dbReference type="AlphaFoldDB" id="A0A850H9H0"/>
<keyword evidence="2" id="KW-1185">Reference proteome</keyword>